<reference evidence="10" key="2">
    <citation type="submission" date="2012-11" db="EMBL/GenBank/DDBJ databases">
        <authorList>
            <person name="Kuo A."/>
            <person name="Curtis B.A."/>
            <person name="Tanifuji G."/>
            <person name="Burki F."/>
            <person name="Gruber A."/>
            <person name="Irimia M."/>
            <person name="Maruyama S."/>
            <person name="Arias M.C."/>
            <person name="Ball S.G."/>
            <person name="Gile G.H."/>
            <person name="Hirakawa Y."/>
            <person name="Hopkins J.F."/>
            <person name="Rensing S.A."/>
            <person name="Schmutz J."/>
            <person name="Symeonidi A."/>
            <person name="Elias M."/>
            <person name="Eveleigh R.J."/>
            <person name="Herman E.K."/>
            <person name="Klute M.J."/>
            <person name="Nakayama T."/>
            <person name="Obornik M."/>
            <person name="Reyes-Prieto A."/>
            <person name="Armbrust E.V."/>
            <person name="Aves S.J."/>
            <person name="Beiko R.G."/>
            <person name="Coutinho P."/>
            <person name="Dacks J.B."/>
            <person name="Durnford D.G."/>
            <person name="Fast N.M."/>
            <person name="Green B.R."/>
            <person name="Grisdale C."/>
            <person name="Hempe F."/>
            <person name="Henrissat B."/>
            <person name="Hoppner M.P."/>
            <person name="Ishida K.-I."/>
            <person name="Kim E."/>
            <person name="Koreny L."/>
            <person name="Kroth P.G."/>
            <person name="Liu Y."/>
            <person name="Malik S.-B."/>
            <person name="Maier U.G."/>
            <person name="McRose D."/>
            <person name="Mock T."/>
            <person name="Neilson J.A."/>
            <person name="Onodera N.T."/>
            <person name="Poole A.M."/>
            <person name="Pritham E.J."/>
            <person name="Richards T.A."/>
            <person name="Rocap G."/>
            <person name="Roy S.W."/>
            <person name="Sarai C."/>
            <person name="Schaack S."/>
            <person name="Shirato S."/>
            <person name="Slamovits C.H."/>
            <person name="Spencer D.F."/>
            <person name="Suzuki S."/>
            <person name="Worden A.Z."/>
            <person name="Zauner S."/>
            <person name="Barry K."/>
            <person name="Bell C."/>
            <person name="Bharti A.K."/>
            <person name="Crow J.A."/>
            <person name="Grimwood J."/>
            <person name="Kramer R."/>
            <person name="Lindquist E."/>
            <person name="Lucas S."/>
            <person name="Salamov A."/>
            <person name="McFadden G.I."/>
            <person name="Lane C.E."/>
            <person name="Keeling P.J."/>
            <person name="Gray M.W."/>
            <person name="Grigoriev I.V."/>
            <person name="Archibald J.M."/>
        </authorList>
    </citation>
    <scope>NUCLEOTIDE SEQUENCE</scope>
    <source>
        <strain evidence="10">CCMP2712</strain>
    </source>
</reference>
<gene>
    <name evidence="8" type="primary">POLE2</name>
    <name evidence="8" type="ORF">GUITHDRAFT_78908</name>
</gene>
<dbReference type="KEGG" id="gtt:GUITHDRAFT_78908"/>
<evidence type="ECO:0000313" key="10">
    <source>
        <dbReference type="Proteomes" id="UP000011087"/>
    </source>
</evidence>
<dbReference type="InterPro" id="IPR016266">
    <property type="entry name" value="POLE2"/>
</dbReference>
<keyword evidence="3" id="KW-0235">DNA replication</keyword>
<evidence type="ECO:0000313" key="8">
    <source>
        <dbReference type="EMBL" id="EKX36479.1"/>
    </source>
</evidence>
<evidence type="ECO:0000256" key="2">
    <source>
        <dbReference type="ARBA" id="ARBA00009560"/>
    </source>
</evidence>
<evidence type="ECO:0000259" key="7">
    <source>
        <dbReference type="Pfam" id="PF04042"/>
    </source>
</evidence>
<dbReference type="Proteomes" id="UP000011087">
    <property type="component" value="Unassembled WGS sequence"/>
</dbReference>
<dbReference type="GeneID" id="17293220"/>
<accession>L1IKM5</accession>
<dbReference type="InterPro" id="IPR007185">
    <property type="entry name" value="DNA_pol_a/d/e_bsu"/>
</dbReference>
<dbReference type="PANTHER" id="PTHR12708">
    <property type="entry name" value="DNA POLYMERASE EPSILON SUBUNIT B"/>
    <property type="match status" value="1"/>
</dbReference>
<dbReference type="GO" id="GO:0006261">
    <property type="term" value="P:DNA-templated DNA replication"/>
    <property type="evidence" value="ECO:0007669"/>
    <property type="project" value="InterPro"/>
</dbReference>
<dbReference type="STRING" id="905079.L1IKM5"/>
<evidence type="ECO:0000256" key="6">
    <source>
        <dbReference type="ARBA" id="ARBA00032930"/>
    </source>
</evidence>
<comment type="subcellular location">
    <subcellularLocation>
        <location evidence="1">Nucleus</location>
    </subcellularLocation>
</comment>
<organism evidence="8">
    <name type="scientific">Guillardia theta (strain CCMP2712)</name>
    <name type="common">Cryptophyte</name>
    <dbReference type="NCBI Taxonomy" id="905079"/>
    <lineage>
        <taxon>Eukaryota</taxon>
        <taxon>Cryptophyceae</taxon>
        <taxon>Pyrenomonadales</taxon>
        <taxon>Geminigeraceae</taxon>
        <taxon>Guillardia</taxon>
    </lineage>
</organism>
<feature type="non-terminal residue" evidence="8">
    <location>
        <position position="1"/>
    </location>
</feature>
<dbReference type="PIRSF" id="PIRSF000799">
    <property type="entry name" value="DNA_pol_eps_2"/>
    <property type="match status" value="1"/>
</dbReference>
<dbReference type="AlphaFoldDB" id="L1IKM5"/>
<dbReference type="GO" id="GO:0003677">
    <property type="term" value="F:DNA binding"/>
    <property type="evidence" value="ECO:0007669"/>
    <property type="project" value="UniProtKB-KW"/>
</dbReference>
<dbReference type="OMA" id="FFCEGCF"/>
<protein>
    <recommendedName>
        <fullName evidence="6">DNA polymerase II subunit 2</fullName>
    </recommendedName>
</protein>
<comment type="similarity">
    <text evidence="2">Belongs to the DNA polymerase epsilon subunit B family.</text>
</comment>
<keyword evidence="10" id="KW-1185">Reference proteome</keyword>
<evidence type="ECO:0000256" key="3">
    <source>
        <dbReference type="ARBA" id="ARBA00022705"/>
    </source>
</evidence>
<dbReference type="Pfam" id="PF04042">
    <property type="entry name" value="DNA_pol_E_B"/>
    <property type="match status" value="1"/>
</dbReference>
<dbReference type="EnsemblProtists" id="EKX36479">
    <property type="protein sequence ID" value="EKX36479"/>
    <property type="gene ID" value="GUITHDRAFT_78908"/>
</dbReference>
<sequence length="472" mass="53684">MPPVSQSKITSELVQEIINETEQRDGESTEAIVIIDHKETPISRYDKDRKVFLREDGSSRSISAKKVQFNRLQAFRERYEIINQRVMRNEIFEKKKFVQDSTYQEISSITSLRRNPGQSSCVLGLLTQPKEGKFHLEDLTGEIEIDLSNADTSVGLFTENCVVVAQGMMKGDIFVVQVLAMPPAEDRKETCRIFPTLSVPTNRKPYTNEELESLRAEESQQAGTRVIVLSDVWLDRAKVMNGLKMMLFRYDSACKEAGEDSDLFLIFVFMGNFTSQPAPKNYTLHRELFDQLGTIIQSFKNLENKSSFIFIPGPNDVLGSNGMILPRNSLPTVITEPFKNKVPSSTFTSDPCRIKFYSQELLFHRDDICSKLRQYSRRPSNTEKSVYEHAAKTILCQGHLCPLPLHVAPIDWNYDHALRMYPLPNVLILGDKASAYTITFKSTQVANPGCFASDFTFYSYDPSIKELELCAL</sequence>
<evidence type="ECO:0000256" key="5">
    <source>
        <dbReference type="ARBA" id="ARBA00023242"/>
    </source>
</evidence>
<dbReference type="RefSeq" id="XP_005823459.1">
    <property type="nucleotide sequence ID" value="XM_005823402.1"/>
</dbReference>
<dbReference type="GO" id="GO:0042276">
    <property type="term" value="P:error-prone translesion synthesis"/>
    <property type="evidence" value="ECO:0007669"/>
    <property type="project" value="TreeGrafter"/>
</dbReference>
<dbReference type="OrthoDB" id="10254730at2759"/>
<evidence type="ECO:0000256" key="4">
    <source>
        <dbReference type="ARBA" id="ARBA00023125"/>
    </source>
</evidence>
<dbReference type="EMBL" id="JH993073">
    <property type="protein sequence ID" value="EKX36479.1"/>
    <property type="molecule type" value="Genomic_DNA"/>
</dbReference>
<dbReference type="PANTHER" id="PTHR12708:SF0">
    <property type="entry name" value="DNA POLYMERASE EPSILON SUBUNIT 2"/>
    <property type="match status" value="1"/>
</dbReference>
<keyword evidence="5" id="KW-0539">Nucleus</keyword>
<keyword evidence="4" id="KW-0238">DNA-binding</keyword>
<reference evidence="8 10" key="1">
    <citation type="journal article" date="2012" name="Nature">
        <title>Algal genomes reveal evolutionary mosaicism and the fate of nucleomorphs.</title>
        <authorList>
            <consortium name="DOE Joint Genome Institute"/>
            <person name="Curtis B.A."/>
            <person name="Tanifuji G."/>
            <person name="Burki F."/>
            <person name="Gruber A."/>
            <person name="Irimia M."/>
            <person name="Maruyama S."/>
            <person name="Arias M.C."/>
            <person name="Ball S.G."/>
            <person name="Gile G.H."/>
            <person name="Hirakawa Y."/>
            <person name="Hopkins J.F."/>
            <person name="Kuo A."/>
            <person name="Rensing S.A."/>
            <person name="Schmutz J."/>
            <person name="Symeonidi A."/>
            <person name="Elias M."/>
            <person name="Eveleigh R.J."/>
            <person name="Herman E.K."/>
            <person name="Klute M.J."/>
            <person name="Nakayama T."/>
            <person name="Obornik M."/>
            <person name="Reyes-Prieto A."/>
            <person name="Armbrust E.V."/>
            <person name="Aves S.J."/>
            <person name="Beiko R.G."/>
            <person name="Coutinho P."/>
            <person name="Dacks J.B."/>
            <person name="Durnford D.G."/>
            <person name="Fast N.M."/>
            <person name="Green B.R."/>
            <person name="Grisdale C.J."/>
            <person name="Hempel F."/>
            <person name="Henrissat B."/>
            <person name="Hoppner M.P."/>
            <person name="Ishida K."/>
            <person name="Kim E."/>
            <person name="Koreny L."/>
            <person name="Kroth P.G."/>
            <person name="Liu Y."/>
            <person name="Malik S.B."/>
            <person name="Maier U.G."/>
            <person name="McRose D."/>
            <person name="Mock T."/>
            <person name="Neilson J.A."/>
            <person name="Onodera N.T."/>
            <person name="Poole A.M."/>
            <person name="Pritham E.J."/>
            <person name="Richards T.A."/>
            <person name="Rocap G."/>
            <person name="Roy S.W."/>
            <person name="Sarai C."/>
            <person name="Schaack S."/>
            <person name="Shirato S."/>
            <person name="Slamovits C.H."/>
            <person name="Spencer D.F."/>
            <person name="Suzuki S."/>
            <person name="Worden A.Z."/>
            <person name="Zauner S."/>
            <person name="Barry K."/>
            <person name="Bell C."/>
            <person name="Bharti A.K."/>
            <person name="Crow J.A."/>
            <person name="Grimwood J."/>
            <person name="Kramer R."/>
            <person name="Lindquist E."/>
            <person name="Lucas S."/>
            <person name="Salamov A."/>
            <person name="McFadden G.I."/>
            <person name="Lane C.E."/>
            <person name="Keeling P.J."/>
            <person name="Gray M.W."/>
            <person name="Grigoriev I.V."/>
            <person name="Archibald J.M."/>
        </authorList>
    </citation>
    <scope>NUCLEOTIDE SEQUENCE</scope>
    <source>
        <strain evidence="8 10">CCMP2712</strain>
    </source>
</reference>
<feature type="domain" description="DNA polymerase alpha/delta/epsilon subunit B" evidence="7">
    <location>
        <begin position="226"/>
        <end position="435"/>
    </location>
</feature>
<evidence type="ECO:0000313" key="9">
    <source>
        <dbReference type="EnsemblProtists" id="EKX36479"/>
    </source>
</evidence>
<dbReference type="HOGENOM" id="CLU_010628_2_1_1"/>
<reference evidence="9" key="3">
    <citation type="submission" date="2015-06" db="UniProtKB">
        <authorList>
            <consortium name="EnsemblProtists"/>
        </authorList>
    </citation>
    <scope>IDENTIFICATION</scope>
</reference>
<proteinExistence type="inferred from homology"/>
<dbReference type="eggNOG" id="KOG3818">
    <property type="taxonomic scope" value="Eukaryota"/>
</dbReference>
<evidence type="ECO:0000256" key="1">
    <source>
        <dbReference type="ARBA" id="ARBA00004123"/>
    </source>
</evidence>
<dbReference type="GO" id="GO:0008622">
    <property type="term" value="C:epsilon DNA polymerase complex"/>
    <property type="evidence" value="ECO:0007669"/>
    <property type="project" value="InterPro"/>
</dbReference>
<name>L1IKM5_GUITC</name>
<dbReference type="PaxDb" id="55529-EKX36479"/>